<feature type="transmembrane region" description="Helical" evidence="1">
    <location>
        <begin position="47"/>
        <end position="65"/>
    </location>
</feature>
<evidence type="ECO:0000313" key="3">
    <source>
        <dbReference type="EMBL" id="TXE32059.1"/>
    </source>
</evidence>
<reference evidence="3 4" key="1">
    <citation type="submission" date="2019-07" db="EMBL/GenBank/DDBJ databases">
        <title>Serratia strains were isolated from fresh produce.</title>
        <authorList>
            <person name="Cho G.-S."/>
            <person name="Stein M."/>
            <person name="Lee W."/>
            <person name="Suh S.H."/>
            <person name="Franz C.M.A.P."/>
        </authorList>
    </citation>
    <scope>NUCLEOTIDE SEQUENCE [LARGE SCALE GENOMIC DNA]</scope>
    <source>
        <strain evidence="3 4">S17</strain>
    </source>
</reference>
<name>A0A9X9G497_9GAMM</name>
<evidence type="ECO:0000256" key="1">
    <source>
        <dbReference type="SAM" id="Phobius"/>
    </source>
</evidence>
<evidence type="ECO:0000259" key="2">
    <source>
        <dbReference type="Pfam" id="PF19029"/>
    </source>
</evidence>
<dbReference type="AlphaFoldDB" id="A0A9X9G497"/>
<proteinExistence type="predicted"/>
<dbReference type="InterPro" id="IPR043605">
    <property type="entry name" value="DUF883_C"/>
</dbReference>
<dbReference type="Proteomes" id="UP000321307">
    <property type="component" value="Unassembled WGS sequence"/>
</dbReference>
<dbReference type="Pfam" id="PF19029">
    <property type="entry name" value="DUF883_C"/>
    <property type="match status" value="1"/>
</dbReference>
<keyword evidence="1" id="KW-0812">Transmembrane</keyword>
<keyword evidence="1" id="KW-1133">Transmembrane helix</keyword>
<protein>
    <recommendedName>
        <fullName evidence="2">DUF883 domain-containing protein</fullName>
    </recommendedName>
</protein>
<gene>
    <name evidence="3" type="ORF">FOT63_06825</name>
</gene>
<evidence type="ECO:0000313" key="4">
    <source>
        <dbReference type="Proteomes" id="UP000321307"/>
    </source>
</evidence>
<keyword evidence="1" id="KW-0472">Membrane</keyword>
<comment type="caution">
    <text evidence="3">The sequence shown here is derived from an EMBL/GenBank/DDBJ whole genome shotgun (WGS) entry which is preliminary data.</text>
</comment>
<sequence>MSYENDDLSGVEQPSDYVKTTACEVRSGVGVKAALEQSCACIKDNPWAGVGAGAVVGLVIGFLLGKRQ</sequence>
<dbReference type="RefSeq" id="WP_147838097.1">
    <property type="nucleotide sequence ID" value="NZ_VOUP01000002.1"/>
</dbReference>
<accession>A0A9X9G497</accession>
<dbReference type="EMBL" id="VOUP01000002">
    <property type="protein sequence ID" value="TXE32059.1"/>
    <property type="molecule type" value="Genomic_DNA"/>
</dbReference>
<feature type="domain" description="DUF883" evidence="2">
    <location>
        <begin position="41"/>
        <end position="67"/>
    </location>
</feature>
<organism evidence="3 4">
    <name type="scientific">Serratia ureilytica</name>
    <dbReference type="NCBI Taxonomy" id="300181"/>
    <lineage>
        <taxon>Bacteria</taxon>
        <taxon>Pseudomonadati</taxon>
        <taxon>Pseudomonadota</taxon>
        <taxon>Gammaproteobacteria</taxon>
        <taxon>Enterobacterales</taxon>
        <taxon>Yersiniaceae</taxon>
        <taxon>Serratia</taxon>
    </lineage>
</organism>